<dbReference type="GeneID" id="19303227"/>
<keyword evidence="4 11" id="KW-0732">Signal</keyword>
<evidence type="ECO:0000256" key="7">
    <source>
        <dbReference type="ARBA" id="ARBA00023157"/>
    </source>
</evidence>
<evidence type="ECO:0000256" key="4">
    <source>
        <dbReference type="ARBA" id="ARBA00022729"/>
    </source>
</evidence>
<dbReference type="Pfam" id="PF02157">
    <property type="entry name" value="Man-6-P_recep"/>
    <property type="match status" value="1"/>
</dbReference>
<evidence type="ECO:0000256" key="2">
    <source>
        <dbReference type="ARBA" id="ARBA00022448"/>
    </source>
</evidence>
<dbReference type="GO" id="GO:0000139">
    <property type="term" value="C:Golgi membrane"/>
    <property type="evidence" value="ECO:0007669"/>
    <property type="project" value="UniProtKB-SubCell"/>
</dbReference>
<feature type="compositionally biased region" description="Basic and acidic residues" evidence="9">
    <location>
        <begin position="271"/>
        <end position="283"/>
    </location>
</feature>
<dbReference type="SMART" id="SM01404">
    <property type="entry name" value="CIMR"/>
    <property type="match status" value="1"/>
</dbReference>
<sequence length="308" mass="34197">MARSPLLNLFLLAVLCLPYTVRGDEKPCTYHDGGRYYDLSRLSSSKDYVYKAPDGSEYYMNVCRSVTTETWAIEDEQNVAVFRRTKEERGDLSLGSVNTTLAVHDGHPLLYLTNGSPCPSIPQLRAASVIRFICDTFVFEAGQPQLIAELPGCSFFFEWRSHYACQTNEPNGSGGVVVILGTIALILMMGYLVAGTLYRRFVLNLRGFDQVPRISFFSLTDTLELCSKVTDLVLPRPAPYSGPNSFNHQHSAWNAGPRNGGRPSAGYERLAASDEERQGMLHGDEDDDTQTDADVRADHAPKQPTERA</sequence>
<dbReference type="InterPro" id="IPR009011">
    <property type="entry name" value="Man6P_isomerase_rcpt-bd_dom_sf"/>
</dbReference>
<dbReference type="RefSeq" id="XP_007860726.1">
    <property type="nucleotide sequence ID" value="XM_007862535.1"/>
</dbReference>
<proteinExistence type="predicted"/>
<evidence type="ECO:0000313" key="14">
    <source>
        <dbReference type="Proteomes" id="UP000030669"/>
    </source>
</evidence>
<dbReference type="InterPro" id="IPR028927">
    <property type="entry name" value="Man-6-P_rcpt"/>
</dbReference>
<dbReference type="Proteomes" id="UP000030669">
    <property type="component" value="Unassembled WGS sequence"/>
</dbReference>
<dbReference type="OMA" id="CSFFIEW"/>
<evidence type="ECO:0000256" key="3">
    <source>
        <dbReference type="ARBA" id="ARBA00022692"/>
    </source>
</evidence>
<keyword evidence="13" id="KW-0675">Receptor</keyword>
<dbReference type="OrthoDB" id="4504960at2759"/>
<keyword evidence="7" id="KW-1015">Disulfide bond</keyword>
<dbReference type="HOGENOM" id="CLU_074885_0_0_1"/>
<keyword evidence="5 10" id="KW-1133">Transmembrane helix</keyword>
<evidence type="ECO:0000256" key="5">
    <source>
        <dbReference type="ARBA" id="ARBA00022989"/>
    </source>
</evidence>
<feature type="chain" id="PRO_5004556431" evidence="11">
    <location>
        <begin position="24"/>
        <end position="308"/>
    </location>
</feature>
<dbReference type="eggNOG" id="KOG4504">
    <property type="taxonomic scope" value="Eukaryota"/>
</dbReference>
<keyword evidence="2" id="KW-0813">Transport</keyword>
<evidence type="ECO:0000256" key="10">
    <source>
        <dbReference type="SAM" id="Phobius"/>
    </source>
</evidence>
<keyword evidence="8" id="KW-0325">Glycoprotein</keyword>
<evidence type="ECO:0000256" key="9">
    <source>
        <dbReference type="SAM" id="MobiDB-lite"/>
    </source>
</evidence>
<feature type="domain" description="MRH" evidence="12">
    <location>
        <begin position="26"/>
        <end position="167"/>
    </location>
</feature>
<dbReference type="EMBL" id="KB469296">
    <property type="protein sequence ID" value="EPQ60276.1"/>
    <property type="molecule type" value="Genomic_DNA"/>
</dbReference>
<evidence type="ECO:0000256" key="11">
    <source>
        <dbReference type="SAM" id="SignalP"/>
    </source>
</evidence>
<evidence type="ECO:0000256" key="1">
    <source>
        <dbReference type="ARBA" id="ARBA00004308"/>
    </source>
</evidence>
<feature type="region of interest" description="Disordered" evidence="9">
    <location>
        <begin position="245"/>
        <end position="308"/>
    </location>
</feature>
<dbReference type="GO" id="GO:0007034">
    <property type="term" value="P:vacuolar transport"/>
    <property type="evidence" value="ECO:0007669"/>
    <property type="project" value="TreeGrafter"/>
</dbReference>
<dbReference type="GO" id="GO:0005770">
    <property type="term" value="C:late endosome"/>
    <property type="evidence" value="ECO:0007669"/>
    <property type="project" value="TreeGrafter"/>
</dbReference>
<keyword evidence="6 10" id="KW-0472">Membrane</keyword>
<dbReference type="SUPFAM" id="SSF50911">
    <property type="entry name" value="Mannose 6-phosphate receptor domain"/>
    <property type="match status" value="1"/>
</dbReference>
<feature type="transmembrane region" description="Helical" evidence="10">
    <location>
        <begin position="175"/>
        <end position="198"/>
    </location>
</feature>
<feature type="signal peptide" evidence="11">
    <location>
        <begin position="1"/>
        <end position="23"/>
    </location>
</feature>
<protein>
    <submittedName>
        <fullName evidence="13">Mannose 6-phosphate receptor domain-containing protein</fullName>
    </submittedName>
</protein>
<dbReference type="GO" id="GO:0010008">
    <property type="term" value="C:endosome membrane"/>
    <property type="evidence" value="ECO:0007669"/>
    <property type="project" value="UniProtKB-SubCell"/>
</dbReference>
<keyword evidence="14" id="KW-1185">Reference proteome</keyword>
<comment type="subcellular location">
    <subcellularLocation>
        <location evidence="1">Endomembrane system</location>
    </subcellularLocation>
</comment>
<name>S7QKI6_GLOTA</name>
<feature type="compositionally biased region" description="Basic and acidic residues" evidence="9">
    <location>
        <begin position="293"/>
        <end position="308"/>
    </location>
</feature>
<organism evidence="13 14">
    <name type="scientific">Gloeophyllum trabeum (strain ATCC 11539 / FP-39264 / Madison 617)</name>
    <name type="common">Brown rot fungus</name>
    <dbReference type="NCBI Taxonomy" id="670483"/>
    <lineage>
        <taxon>Eukaryota</taxon>
        <taxon>Fungi</taxon>
        <taxon>Dikarya</taxon>
        <taxon>Basidiomycota</taxon>
        <taxon>Agaricomycotina</taxon>
        <taxon>Agaricomycetes</taxon>
        <taxon>Gloeophyllales</taxon>
        <taxon>Gloeophyllaceae</taxon>
        <taxon>Gloeophyllum</taxon>
    </lineage>
</organism>
<gene>
    <name evidence="13" type="ORF">GLOTRDRAFT_134989</name>
</gene>
<evidence type="ECO:0000313" key="13">
    <source>
        <dbReference type="EMBL" id="EPQ60276.1"/>
    </source>
</evidence>
<dbReference type="AlphaFoldDB" id="S7QKI6"/>
<evidence type="ECO:0000259" key="12">
    <source>
        <dbReference type="PROSITE" id="PS51914"/>
    </source>
</evidence>
<reference evidence="13 14" key="1">
    <citation type="journal article" date="2012" name="Science">
        <title>The Paleozoic origin of enzymatic lignin decomposition reconstructed from 31 fungal genomes.</title>
        <authorList>
            <person name="Floudas D."/>
            <person name="Binder M."/>
            <person name="Riley R."/>
            <person name="Barry K."/>
            <person name="Blanchette R.A."/>
            <person name="Henrissat B."/>
            <person name="Martinez A.T."/>
            <person name="Otillar R."/>
            <person name="Spatafora J.W."/>
            <person name="Yadav J.S."/>
            <person name="Aerts A."/>
            <person name="Benoit I."/>
            <person name="Boyd A."/>
            <person name="Carlson A."/>
            <person name="Copeland A."/>
            <person name="Coutinho P.M."/>
            <person name="de Vries R.P."/>
            <person name="Ferreira P."/>
            <person name="Findley K."/>
            <person name="Foster B."/>
            <person name="Gaskell J."/>
            <person name="Glotzer D."/>
            <person name="Gorecki P."/>
            <person name="Heitman J."/>
            <person name="Hesse C."/>
            <person name="Hori C."/>
            <person name="Igarashi K."/>
            <person name="Jurgens J.A."/>
            <person name="Kallen N."/>
            <person name="Kersten P."/>
            <person name="Kohler A."/>
            <person name="Kuees U."/>
            <person name="Kumar T.K.A."/>
            <person name="Kuo A."/>
            <person name="LaButti K."/>
            <person name="Larrondo L.F."/>
            <person name="Lindquist E."/>
            <person name="Ling A."/>
            <person name="Lombard V."/>
            <person name="Lucas S."/>
            <person name="Lundell T."/>
            <person name="Martin R."/>
            <person name="McLaughlin D.J."/>
            <person name="Morgenstern I."/>
            <person name="Morin E."/>
            <person name="Murat C."/>
            <person name="Nagy L.G."/>
            <person name="Nolan M."/>
            <person name="Ohm R.A."/>
            <person name="Patyshakuliyeva A."/>
            <person name="Rokas A."/>
            <person name="Ruiz-Duenas F.J."/>
            <person name="Sabat G."/>
            <person name="Salamov A."/>
            <person name="Samejima M."/>
            <person name="Schmutz J."/>
            <person name="Slot J.C."/>
            <person name="St John F."/>
            <person name="Stenlid J."/>
            <person name="Sun H."/>
            <person name="Sun S."/>
            <person name="Syed K."/>
            <person name="Tsang A."/>
            <person name="Wiebenga A."/>
            <person name="Young D."/>
            <person name="Pisabarro A."/>
            <person name="Eastwood D.C."/>
            <person name="Martin F."/>
            <person name="Cullen D."/>
            <person name="Grigoriev I.V."/>
            <person name="Hibbett D.S."/>
        </authorList>
    </citation>
    <scope>NUCLEOTIDE SEQUENCE [LARGE SCALE GENOMIC DNA]</scope>
    <source>
        <strain evidence="13 14">ATCC 11539</strain>
    </source>
</reference>
<dbReference type="PANTHER" id="PTHR15071">
    <property type="entry name" value="MANNOSE-6-PHOSPHATE RECEPTOR FAMILY MEMBER"/>
    <property type="match status" value="1"/>
</dbReference>
<dbReference type="PANTHER" id="PTHR15071:SF0">
    <property type="entry name" value="MANNOSE 6-PHOSPHATE RECEPTOR-LIKE PROTEIN 1"/>
    <property type="match status" value="1"/>
</dbReference>
<keyword evidence="3 10" id="KW-0812">Transmembrane</keyword>
<dbReference type="InterPro" id="IPR044865">
    <property type="entry name" value="MRH_dom"/>
</dbReference>
<evidence type="ECO:0000256" key="8">
    <source>
        <dbReference type="ARBA" id="ARBA00023180"/>
    </source>
</evidence>
<evidence type="ECO:0000256" key="6">
    <source>
        <dbReference type="ARBA" id="ARBA00023136"/>
    </source>
</evidence>
<accession>S7QKI6</accession>
<dbReference type="STRING" id="670483.S7QKI6"/>
<dbReference type="KEGG" id="gtr:GLOTRDRAFT_134989"/>
<dbReference type="PROSITE" id="PS51914">
    <property type="entry name" value="MRH"/>
    <property type="match status" value="1"/>
</dbReference>
<dbReference type="Gene3D" id="2.70.130.10">
    <property type="entry name" value="Mannose-6-phosphate receptor binding domain"/>
    <property type="match status" value="1"/>
</dbReference>